<protein>
    <submittedName>
        <fullName evidence="3">NAD(P)-dependent dehydrogenase (Short-subunit alcohol dehydrogenase family)</fullName>
    </submittedName>
</protein>
<accession>A0ABX0SM34</accession>
<dbReference type="InterPro" id="IPR051122">
    <property type="entry name" value="SDR_DHRS6-like"/>
</dbReference>
<gene>
    <name evidence="3" type="ORF">FHX46_000557</name>
</gene>
<evidence type="ECO:0000313" key="4">
    <source>
        <dbReference type="Proteomes" id="UP000754495"/>
    </source>
</evidence>
<dbReference type="InterPro" id="IPR002347">
    <property type="entry name" value="SDR_fam"/>
</dbReference>
<comment type="caution">
    <text evidence="3">The sequence shown here is derived from an EMBL/GenBank/DDBJ whole genome shotgun (WGS) entry which is preliminary data.</text>
</comment>
<keyword evidence="2" id="KW-0560">Oxidoreductase</keyword>
<reference evidence="3 4" key="1">
    <citation type="submission" date="2020-03" db="EMBL/GenBank/DDBJ databases">
        <title>Sequencing the genomes of 1000 actinobacteria strains.</title>
        <authorList>
            <person name="Klenk H.-P."/>
        </authorList>
    </citation>
    <scope>NUCLEOTIDE SEQUENCE [LARGE SCALE GENOMIC DNA]</scope>
    <source>
        <strain evidence="3 4">DSM 45668</strain>
    </source>
</reference>
<dbReference type="NCBIfam" id="NF005754">
    <property type="entry name" value="PRK07578.1"/>
    <property type="match status" value="1"/>
</dbReference>
<dbReference type="Gene3D" id="3.40.50.720">
    <property type="entry name" value="NAD(P)-binding Rossmann-like Domain"/>
    <property type="match status" value="1"/>
</dbReference>
<dbReference type="SUPFAM" id="SSF51735">
    <property type="entry name" value="NAD(P)-binding Rossmann-fold domains"/>
    <property type="match status" value="1"/>
</dbReference>
<dbReference type="PANTHER" id="PTHR43477:SF1">
    <property type="entry name" value="DIHYDROANTICAPSIN 7-DEHYDROGENASE"/>
    <property type="match status" value="1"/>
</dbReference>
<evidence type="ECO:0000256" key="1">
    <source>
        <dbReference type="ARBA" id="ARBA00006484"/>
    </source>
</evidence>
<dbReference type="EMBL" id="JAANOU010000001">
    <property type="protein sequence ID" value="NIH78027.1"/>
    <property type="molecule type" value="Genomic_DNA"/>
</dbReference>
<dbReference type="PANTHER" id="PTHR43477">
    <property type="entry name" value="DIHYDROANTICAPSIN 7-DEHYDROGENASE"/>
    <property type="match status" value="1"/>
</dbReference>
<evidence type="ECO:0000313" key="3">
    <source>
        <dbReference type="EMBL" id="NIH78027.1"/>
    </source>
</evidence>
<dbReference type="InterPro" id="IPR036291">
    <property type="entry name" value="NAD(P)-bd_dom_sf"/>
</dbReference>
<name>A0ABX0SM34_9PSEU</name>
<comment type="similarity">
    <text evidence="1">Belongs to the short-chain dehydrogenases/reductases (SDR) family.</text>
</comment>
<evidence type="ECO:0000256" key="2">
    <source>
        <dbReference type="ARBA" id="ARBA00023002"/>
    </source>
</evidence>
<dbReference type="Proteomes" id="UP000754495">
    <property type="component" value="Unassembled WGS sequence"/>
</dbReference>
<sequence>MKIIVIGAHGTIGSAVVRSLEPRHEVVRAARRGPVRVDLADPSSVDRLFTAVPEVDAVVCCAASGGMTPLLSGADEEFTAGLDGKLLGQVHLVRRAVRHVRDGGSITLTSGRFAAPVPGSSWGHLVNAGLEEFVRAAAIEMPRGIRLNVVSPGWVAGTPSAPDDAIPVAEVARAYLELIEGSAQGEIVNPGLTI</sequence>
<proteinExistence type="inferred from homology"/>
<dbReference type="CDD" id="cd11731">
    <property type="entry name" value="Lin1944_like_SDR_c"/>
    <property type="match status" value="1"/>
</dbReference>
<dbReference type="RefSeq" id="WP_167110345.1">
    <property type="nucleotide sequence ID" value="NZ_JAANOU010000001.1"/>
</dbReference>
<keyword evidence="4" id="KW-1185">Reference proteome</keyword>
<dbReference type="Pfam" id="PF13561">
    <property type="entry name" value="adh_short_C2"/>
    <property type="match status" value="1"/>
</dbReference>
<organism evidence="3 4">
    <name type="scientific">Amycolatopsis viridis</name>
    <dbReference type="NCBI Taxonomy" id="185678"/>
    <lineage>
        <taxon>Bacteria</taxon>
        <taxon>Bacillati</taxon>
        <taxon>Actinomycetota</taxon>
        <taxon>Actinomycetes</taxon>
        <taxon>Pseudonocardiales</taxon>
        <taxon>Pseudonocardiaceae</taxon>
        <taxon>Amycolatopsis</taxon>
    </lineage>
</organism>